<dbReference type="KEGG" id="mste:MSTE_03158"/>
<evidence type="ECO:0000313" key="2">
    <source>
        <dbReference type="EMBL" id="BAX98463.1"/>
    </source>
</evidence>
<dbReference type="PANTHER" id="PTHR46623:SF10">
    <property type="entry name" value="CARBOXYMETHYLENEBUTENOLIDASE HOMOLOG"/>
    <property type="match status" value="1"/>
</dbReference>
<accession>A0A1Z4EZR7</accession>
<sequence>MGGWFDGRMPRRDVQIPTPDGQCPGTLHLPDQSGPAVILYPDAGGAREVMREMGDRLAALGYVALVPDVYYREGDWKPFDLATAFGDPQERGRLFATMATLTPERIDADAGALLDFLDQQPEVTGDTVGLTGYCMGGRISLRVAATHAPRVAAAASFHGGNLAKADDPNSPHHLADQITGVVLVAAAEQDASFPPEQEQLLAQALTDAGVRHAIETYPARHGFAVTDNATYDEVTAERHWRALEELYGSTLGI</sequence>
<keyword evidence="3" id="KW-1185">Reference proteome</keyword>
<dbReference type="InterPro" id="IPR029058">
    <property type="entry name" value="AB_hydrolase_fold"/>
</dbReference>
<evidence type="ECO:0000313" key="3">
    <source>
        <dbReference type="Proteomes" id="UP000217954"/>
    </source>
</evidence>
<dbReference type="InterPro" id="IPR051049">
    <property type="entry name" value="Dienelactone_hydrolase-like"/>
</dbReference>
<evidence type="ECO:0000259" key="1">
    <source>
        <dbReference type="Pfam" id="PF01738"/>
    </source>
</evidence>
<organism evidence="2 3">
    <name type="scientific">[Mycobacterium] stephanolepidis</name>
    <dbReference type="NCBI Taxonomy" id="1520670"/>
    <lineage>
        <taxon>Bacteria</taxon>
        <taxon>Bacillati</taxon>
        <taxon>Actinomycetota</taxon>
        <taxon>Actinomycetes</taxon>
        <taxon>Mycobacteriales</taxon>
        <taxon>Mycobacteriaceae</taxon>
        <taxon>Mycobacteroides</taxon>
    </lineage>
</organism>
<dbReference type="EMBL" id="AP018165">
    <property type="protein sequence ID" value="BAX98463.1"/>
    <property type="molecule type" value="Genomic_DNA"/>
</dbReference>
<reference evidence="3" key="1">
    <citation type="journal article" date="2017" name="Genome Announc.">
        <title>Complete Genome Sequence of Mycobacterium stephanolepidis.</title>
        <authorList>
            <person name="Fukano H."/>
            <person name="Yoshida M."/>
            <person name="Katayama Y."/>
            <person name="Omatsu T."/>
            <person name="Mizutani T."/>
            <person name="Kurata O."/>
            <person name="Wada S."/>
            <person name="Hoshino Y."/>
        </authorList>
    </citation>
    <scope>NUCLEOTIDE SEQUENCE [LARGE SCALE GENOMIC DNA]</scope>
    <source>
        <strain evidence="3">NJB0901</strain>
    </source>
</reference>
<gene>
    <name evidence="2" type="ORF">MSTE_03158</name>
</gene>
<name>A0A1Z4EZR7_9MYCO</name>
<protein>
    <submittedName>
        <fullName evidence="2">Putative dienelactone hydrolase</fullName>
    </submittedName>
</protein>
<keyword evidence="2" id="KW-0378">Hydrolase</keyword>
<dbReference type="Gene3D" id="3.40.50.1820">
    <property type="entry name" value="alpha/beta hydrolase"/>
    <property type="match status" value="1"/>
</dbReference>
<proteinExistence type="predicted"/>
<dbReference type="Proteomes" id="UP000217954">
    <property type="component" value="Chromosome"/>
</dbReference>
<dbReference type="GO" id="GO:0016787">
    <property type="term" value="F:hydrolase activity"/>
    <property type="evidence" value="ECO:0007669"/>
    <property type="project" value="UniProtKB-KW"/>
</dbReference>
<dbReference type="InterPro" id="IPR002925">
    <property type="entry name" value="Dienelactn_hydro"/>
</dbReference>
<reference evidence="2 3" key="2">
    <citation type="journal article" date="2017" name="Int. J. Syst. Evol. Microbiol.">
        <title>Mycobacterium stephanolepidis sp. nov., a rapidly growing species related to Mycobacterium chelonae, isolated from marine teleost fish, Stephanolepis cirrhifer.</title>
        <authorList>
            <person name="Fukano H."/>
            <person name="Wada S."/>
            <person name="Kurata O."/>
            <person name="Katayama K."/>
            <person name="Fujiwara N."/>
            <person name="Hoshino Y."/>
        </authorList>
    </citation>
    <scope>NUCLEOTIDE SEQUENCE [LARGE SCALE GENOMIC DNA]</scope>
    <source>
        <strain evidence="2 3">NJB0901</strain>
    </source>
</reference>
<dbReference type="Pfam" id="PF01738">
    <property type="entry name" value="DLH"/>
    <property type="match status" value="1"/>
</dbReference>
<dbReference type="AlphaFoldDB" id="A0A1Z4EZR7"/>
<feature type="domain" description="Dienelactone hydrolase" evidence="1">
    <location>
        <begin position="25"/>
        <end position="247"/>
    </location>
</feature>
<dbReference type="PANTHER" id="PTHR46623">
    <property type="entry name" value="CARBOXYMETHYLENEBUTENOLIDASE-RELATED"/>
    <property type="match status" value="1"/>
</dbReference>
<dbReference type="SUPFAM" id="SSF53474">
    <property type="entry name" value="alpha/beta-Hydrolases"/>
    <property type="match status" value="1"/>
</dbReference>